<dbReference type="Proteomes" id="UP000663851">
    <property type="component" value="Unassembled WGS sequence"/>
</dbReference>
<dbReference type="Pfam" id="PF01436">
    <property type="entry name" value="NHL"/>
    <property type="match status" value="1"/>
</dbReference>
<proteinExistence type="predicted"/>
<gene>
    <name evidence="4" type="ORF">HFQ381_LOCUS8142</name>
</gene>
<comment type="caution">
    <text evidence="4">The sequence shown here is derived from an EMBL/GenBank/DDBJ whole genome shotgun (WGS) entry which is preliminary data.</text>
</comment>
<dbReference type="SUPFAM" id="SSF63829">
    <property type="entry name" value="Calcium-dependent phosphotriesterase"/>
    <property type="match status" value="1"/>
</dbReference>
<dbReference type="InterPro" id="IPR001258">
    <property type="entry name" value="NHL_repeat"/>
</dbReference>
<evidence type="ECO:0000313" key="5">
    <source>
        <dbReference type="Proteomes" id="UP000663851"/>
    </source>
</evidence>
<sequence length="1203" mass="135222">MMQLVFRLFVVLSFYVHCAYLNRSVSSRFQFTDEARAALCPFVGTEGMRCFDGSPMKLSSRKSDSNYLKLPRGVGMTVDRRSGQLRAPAVNLTYPLEGCHTYWTDLSTGAMFDVFNEAKIGPANVVVASYDAASIEVFRNASQLNEAWRRSFADGNVRGGELARPPDLLAYYNNYFKRDDALALSQRVIGLYTLTLNVSTVQLNSFARQAVSQLTADSDPDVYEDFVDVWGTHIVTKSLVGGMVEQRAIVKRCFEAGNSPRFTQCIPFSDRNPNNFTCGYYAAFTRVISTRHLGGNAEAENDKEWKRTLAVAPALLQILEMVPWYDFVTDTAVKQNLRTIIRYRQRNVDSVQAEAIRQVDSHLPSCPSFIPLRASSIDLHPTARWQQNGILVAGGNGQGSINNQLSIPHGLHVDYDETVYIADRYNHRIVEWKSSATSGQVVAGGNGEGNRANQLSHPLDVIIDKERDCLIICDYGNSRVVRWPRRNGTSGETLISNINCVGLTMDENGSLYVVNYGGHEVRRYRRGDFQGTIVAGGNGNGNRLDQLLHPTYVFVDRDHSLYVSDHDNHRVMKWMEGAKEGIVVAGGQGQGNGLIQLLYPHGVVVDQLGTTYVADSYNHRIMRWLKGATHGSVIVGGNGQGGQSNQLNVPIGLSFDRHAETYTAYTENQFSPCELWNNSGYYDTLHVQIDESSVQSPLNKLERCAVVCLDQNITASSIVRRFPLGDNTLGDSNVEHAFKCGSLTDPRIWALYHLSDLCSADSIYIKEYKECLSSHKGHSNICPSPLKYYGYDGKITWNVFLNYIEKLKLIEPLVLMDFDDGVTIDPSWKPISDDAESDSTSMNSIYQTDRSCPMNRIDLNGYCYRTSSERKTIQEAKEKCINVVNADDSKIHQEWMPNFNAMKNRMNDYLKGEIVHFTSEWQARFGFFLLDATDPFIVQSEHRCFRKPLTLGLPAIISNYLTHELCLSVCKKLELNAPVININKCYCFHVDHFWIYDFVRANTKNGKKNCANPCPGNQHERCGDDDTIVFFQIEVSASPLRYCDILNSNECLCTNNKTLAALENNSCTQECQANYFYTCGNRINSLVYSMYTMKHTCSLGFKLTKEGEQCLYADSLTEKNSFSTAKLYYKSIETSIHNETKYERCFSASNKCSAQFAVPVCVDLQMQFNSTVIPLAQDEGSLIISINLSTDYSCGDDIVSFYR</sequence>
<feature type="signal peptide" evidence="2">
    <location>
        <begin position="1"/>
        <end position="18"/>
    </location>
</feature>
<dbReference type="InterPro" id="IPR050952">
    <property type="entry name" value="TRIM-NHL_E3_ligases"/>
</dbReference>
<feature type="chain" id="PRO_5032865686" description="MACPF domain-containing protein" evidence="2">
    <location>
        <begin position="19"/>
        <end position="1203"/>
    </location>
</feature>
<dbReference type="AlphaFoldDB" id="A0A820CEL9"/>
<accession>A0A820CEL9</accession>
<evidence type="ECO:0000256" key="2">
    <source>
        <dbReference type="SAM" id="SignalP"/>
    </source>
</evidence>
<dbReference type="GO" id="GO:0008270">
    <property type="term" value="F:zinc ion binding"/>
    <property type="evidence" value="ECO:0007669"/>
    <property type="project" value="UniProtKB-KW"/>
</dbReference>
<dbReference type="InterPro" id="IPR016187">
    <property type="entry name" value="CTDL_fold"/>
</dbReference>
<keyword evidence="2" id="KW-0732">Signal</keyword>
<dbReference type="PANTHER" id="PTHR24104">
    <property type="entry name" value="E3 UBIQUITIN-PROTEIN LIGASE NHLRC1-RELATED"/>
    <property type="match status" value="1"/>
</dbReference>
<dbReference type="Gene3D" id="2.120.10.30">
    <property type="entry name" value="TolB, C-terminal domain"/>
    <property type="match status" value="2"/>
</dbReference>
<dbReference type="SUPFAM" id="SSF56436">
    <property type="entry name" value="C-type lectin-like"/>
    <property type="match status" value="1"/>
</dbReference>
<dbReference type="EMBL" id="CAJOBO010000402">
    <property type="protein sequence ID" value="CAF4212564.1"/>
    <property type="molecule type" value="Genomic_DNA"/>
</dbReference>
<dbReference type="Pfam" id="PF01823">
    <property type="entry name" value="MACPF"/>
    <property type="match status" value="1"/>
</dbReference>
<reference evidence="4" key="1">
    <citation type="submission" date="2021-02" db="EMBL/GenBank/DDBJ databases">
        <authorList>
            <person name="Nowell W R."/>
        </authorList>
    </citation>
    <scope>NUCLEOTIDE SEQUENCE</scope>
</reference>
<dbReference type="PANTHER" id="PTHR24104:SF25">
    <property type="entry name" value="PROTEIN LIN-41"/>
    <property type="match status" value="1"/>
</dbReference>
<evidence type="ECO:0000259" key="3">
    <source>
        <dbReference type="Pfam" id="PF01823"/>
    </source>
</evidence>
<dbReference type="CDD" id="cd05819">
    <property type="entry name" value="NHL"/>
    <property type="match status" value="1"/>
</dbReference>
<evidence type="ECO:0000313" key="4">
    <source>
        <dbReference type="EMBL" id="CAF4212564.1"/>
    </source>
</evidence>
<dbReference type="InterPro" id="IPR011042">
    <property type="entry name" value="6-blade_b-propeller_TolB-like"/>
</dbReference>
<name>A0A820CEL9_9BILA</name>
<evidence type="ECO:0000256" key="1">
    <source>
        <dbReference type="ARBA" id="ARBA00022737"/>
    </source>
</evidence>
<keyword evidence="1" id="KW-0677">Repeat</keyword>
<feature type="domain" description="MACPF" evidence="3">
    <location>
        <begin position="177"/>
        <end position="248"/>
    </location>
</feature>
<organism evidence="4 5">
    <name type="scientific">Rotaria socialis</name>
    <dbReference type="NCBI Taxonomy" id="392032"/>
    <lineage>
        <taxon>Eukaryota</taxon>
        <taxon>Metazoa</taxon>
        <taxon>Spiralia</taxon>
        <taxon>Gnathifera</taxon>
        <taxon>Rotifera</taxon>
        <taxon>Eurotatoria</taxon>
        <taxon>Bdelloidea</taxon>
        <taxon>Philodinida</taxon>
        <taxon>Philodinidae</taxon>
        <taxon>Rotaria</taxon>
    </lineage>
</organism>
<dbReference type="InterPro" id="IPR020864">
    <property type="entry name" value="MACPF"/>
</dbReference>
<protein>
    <recommendedName>
        <fullName evidence="3">MACPF domain-containing protein</fullName>
    </recommendedName>
</protein>